<organism evidence="5 6">
    <name type="scientific">Akanthomyces muscarius</name>
    <name type="common">Entomopathogenic fungus</name>
    <name type="synonym">Lecanicillium muscarium</name>
    <dbReference type="NCBI Taxonomy" id="2231603"/>
    <lineage>
        <taxon>Eukaryota</taxon>
        <taxon>Fungi</taxon>
        <taxon>Dikarya</taxon>
        <taxon>Ascomycota</taxon>
        <taxon>Pezizomycotina</taxon>
        <taxon>Sordariomycetes</taxon>
        <taxon>Hypocreomycetidae</taxon>
        <taxon>Hypocreales</taxon>
        <taxon>Cordycipitaceae</taxon>
        <taxon>Akanthomyces</taxon>
    </lineage>
</organism>
<dbReference type="PANTHER" id="PTHR12304">
    <property type="entry name" value="INOSINE-URIDINE PREFERRING NUCLEOSIDE HYDROLASE"/>
    <property type="match status" value="1"/>
</dbReference>
<proteinExistence type="inferred from homology"/>
<dbReference type="Proteomes" id="UP001144673">
    <property type="component" value="Chromosome 6"/>
</dbReference>
<evidence type="ECO:0000259" key="4">
    <source>
        <dbReference type="Pfam" id="PF01156"/>
    </source>
</evidence>
<dbReference type="InterPro" id="IPR023186">
    <property type="entry name" value="IUNH"/>
</dbReference>
<dbReference type="RefSeq" id="XP_056054969.1">
    <property type="nucleotide sequence ID" value="XM_056197976.1"/>
</dbReference>
<dbReference type="Pfam" id="PF01156">
    <property type="entry name" value="IU_nuc_hydro"/>
    <property type="match status" value="1"/>
</dbReference>
<accession>A0A9W8QGN6</accession>
<dbReference type="InterPro" id="IPR036452">
    <property type="entry name" value="Ribo_hydro-like"/>
</dbReference>
<keyword evidence="2" id="KW-0378">Hydrolase</keyword>
<reference evidence="5" key="1">
    <citation type="journal article" date="2023" name="Access Microbiol">
        <title>De-novo genome assembly for Akanthomyces muscarius, a biocontrol agent of insect agricultural pests.</title>
        <authorList>
            <person name="Erdos Z."/>
            <person name="Studholme D.J."/>
            <person name="Raymond B."/>
            <person name="Sharma M."/>
        </authorList>
    </citation>
    <scope>NUCLEOTIDE SEQUENCE</scope>
    <source>
        <strain evidence="5">Ve6</strain>
    </source>
</reference>
<evidence type="ECO:0000313" key="6">
    <source>
        <dbReference type="Proteomes" id="UP001144673"/>
    </source>
</evidence>
<comment type="caution">
    <text evidence="5">The sequence shown here is derived from an EMBL/GenBank/DDBJ whole genome shotgun (WGS) entry which is preliminary data.</text>
</comment>
<dbReference type="GO" id="GO:0006152">
    <property type="term" value="P:purine nucleoside catabolic process"/>
    <property type="evidence" value="ECO:0007669"/>
    <property type="project" value="TreeGrafter"/>
</dbReference>
<feature type="domain" description="Inosine/uridine-preferring nucleoside hydrolase" evidence="4">
    <location>
        <begin position="55"/>
        <end position="154"/>
    </location>
</feature>
<evidence type="ECO:0000313" key="5">
    <source>
        <dbReference type="EMBL" id="KAJ4154845.1"/>
    </source>
</evidence>
<dbReference type="GO" id="GO:0008477">
    <property type="term" value="F:purine nucleosidase activity"/>
    <property type="evidence" value="ECO:0007669"/>
    <property type="project" value="TreeGrafter"/>
</dbReference>
<dbReference type="Gene3D" id="3.90.245.10">
    <property type="entry name" value="Ribonucleoside hydrolase-like"/>
    <property type="match status" value="1"/>
</dbReference>
<dbReference type="GO" id="GO:0005829">
    <property type="term" value="C:cytosol"/>
    <property type="evidence" value="ECO:0007669"/>
    <property type="project" value="TreeGrafter"/>
</dbReference>
<dbReference type="AlphaFoldDB" id="A0A9W8QGN6"/>
<name>A0A9W8QGN6_AKAMU</name>
<sequence>MLCIHEYVHPDKSIDGLMTLSDSADEATRTQRELNFIPSHRRTGNTRHACHARRWRSHSAMGPLTNVALAVKHDPDTSAKVGRVISMGAALRVPGNQTTRAEFSIYGDPETTALLYNLSSLTNHKPCRMASVPLDLTMSHQLTEEEFTAFSAISLKQARRSLSFLQNVLGPAFARSWAFRRPYTGVQLSARGA</sequence>
<dbReference type="GeneID" id="80887279"/>
<dbReference type="SUPFAM" id="SSF53590">
    <property type="entry name" value="Nucleoside hydrolase"/>
    <property type="match status" value="1"/>
</dbReference>
<keyword evidence="6" id="KW-1185">Reference proteome</keyword>
<gene>
    <name evidence="5" type="ORF">LMH87_000120</name>
</gene>
<protein>
    <recommendedName>
        <fullName evidence="4">Inosine/uridine-preferring nucleoside hydrolase domain-containing protein</fullName>
    </recommendedName>
</protein>
<evidence type="ECO:0000256" key="3">
    <source>
        <dbReference type="ARBA" id="ARBA00023295"/>
    </source>
</evidence>
<comment type="similarity">
    <text evidence="1">Belongs to the IUNH family.</text>
</comment>
<dbReference type="PANTHER" id="PTHR12304:SF56">
    <property type="entry name" value="HYDROLASE, PUTATIVE (AFU_ORTHOLOGUE AFUA_1G11790)-RELATED"/>
    <property type="match status" value="1"/>
</dbReference>
<dbReference type="InterPro" id="IPR001910">
    <property type="entry name" value="Inosine/uridine_hydrolase_dom"/>
</dbReference>
<dbReference type="KEGG" id="amus:LMH87_000120"/>
<dbReference type="EMBL" id="JAJHUN010000007">
    <property type="protein sequence ID" value="KAJ4154845.1"/>
    <property type="molecule type" value="Genomic_DNA"/>
</dbReference>
<evidence type="ECO:0000256" key="1">
    <source>
        <dbReference type="ARBA" id="ARBA00009176"/>
    </source>
</evidence>
<evidence type="ECO:0000256" key="2">
    <source>
        <dbReference type="ARBA" id="ARBA00022801"/>
    </source>
</evidence>
<keyword evidence="3" id="KW-0326">Glycosidase</keyword>